<dbReference type="Proteomes" id="UP000613768">
    <property type="component" value="Unassembled WGS sequence"/>
</dbReference>
<dbReference type="EMBL" id="JACYTR010000020">
    <property type="protein sequence ID" value="MBD8526278.1"/>
    <property type="molecule type" value="Genomic_DNA"/>
</dbReference>
<proteinExistence type="predicted"/>
<evidence type="ECO:0000313" key="2">
    <source>
        <dbReference type="Proteomes" id="UP000613768"/>
    </source>
</evidence>
<protein>
    <submittedName>
        <fullName evidence="1">Uncharacterized protein</fullName>
    </submittedName>
</protein>
<comment type="caution">
    <text evidence="1">The sequence shown here is derived from an EMBL/GenBank/DDBJ whole genome shotgun (WGS) entry which is preliminary data.</text>
</comment>
<name>A0AAW3ZJJ7_9GAMM</name>
<accession>A0AAW3ZJJ7</accession>
<organism evidence="1 2">
    <name type="scientific">Pseudomarimonas arenosa</name>
    <dbReference type="NCBI Taxonomy" id="2774145"/>
    <lineage>
        <taxon>Bacteria</taxon>
        <taxon>Pseudomonadati</taxon>
        <taxon>Pseudomonadota</taxon>
        <taxon>Gammaproteobacteria</taxon>
        <taxon>Lysobacterales</taxon>
        <taxon>Lysobacteraceae</taxon>
        <taxon>Pseudomarimonas</taxon>
    </lineage>
</organism>
<gene>
    <name evidence="1" type="ORF">IFO71_11070</name>
</gene>
<evidence type="ECO:0000313" key="1">
    <source>
        <dbReference type="EMBL" id="MBD8526278.1"/>
    </source>
</evidence>
<dbReference type="RefSeq" id="WP_192029701.1">
    <property type="nucleotide sequence ID" value="NZ_JACYTR010000020.1"/>
</dbReference>
<keyword evidence="2" id="KW-1185">Reference proteome</keyword>
<dbReference type="AlphaFoldDB" id="A0AAW3ZJJ7"/>
<reference evidence="1 2" key="1">
    <citation type="submission" date="2020-09" db="EMBL/GenBank/DDBJ databases">
        <title>Pseudoxanthomonas sp. CAU 1598 isolated from sand of Yaerae Beach.</title>
        <authorList>
            <person name="Kim W."/>
        </authorList>
    </citation>
    <scope>NUCLEOTIDE SEQUENCE [LARGE SCALE GENOMIC DNA]</scope>
    <source>
        <strain evidence="1 2">CAU 1598</strain>
    </source>
</reference>
<sequence>MSYRPVQESSFDRLVNEGCARKGDRFAVTAQVNSATRETIVLWDGYDGARTVAVRLPEEGFGSRLKGVIGKTKYELGVERLNELRASGAPVEFTMRCEGVDQAPATDRFSYMENGNRVHFEY</sequence>